<gene>
    <name evidence="2" type="ORF">PtrM4_086710</name>
</gene>
<dbReference type="RefSeq" id="XP_065963669.1">
    <property type="nucleotide sequence ID" value="XM_066106731.1"/>
</dbReference>
<proteinExistence type="predicted"/>
<dbReference type="AlphaFoldDB" id="A0A834S1I4"/>
<accession>A0A834S1I4</accession>
<keyword evidence="1" id="KW-0732">Signal</keyword>
<comment type="caution">
    <text evidence="2">The sequence shown here is derived from an EMBL/GenBank/DDBJ whole genome shotgun (WGS) entry which is preliminary data.</text>
</comment>
<dbReference type="Proteomes" id="UP000245464">
    <property type="component" value="Chromosome 3"/>
</dbReference>
<sequence length="88" mass="9783">MKLELLGIFFFLFVCARGSMRANHDLLWHRPSNRKNVCRFKTPTGSIGDACKPVGDALGLIMECFDGQCTGFKGLNCNEYTVTCCSRA</sequence>
<evidence type="ECO:0000256" key="1">
    <source>
        <dbReference type="SAM" id="SignalP"/>
    </source>
</evidence>
<dbReference type="EMBL" id="NQIK02000003">
    <property type="protein sequence ID" value="KAF7573766.1"/>
    <property type="molecule type" value="Genomic_DNA"/>
</dbReference>
<feature type="chain" id="PRO_5033045517" evidence="1">
    <location>
        <begin position="19"/>
        <end position="88"/>
    </location>
</feature>
<reference evidence="2" key="1">
    <citation type="journal article" date="2018" name="BMC Genomics">
        <title>Comparative genomics of the wheat fungal pathogen Pyrenophora tritici-repentis reveals chromosomal variations and genome plasticity.</title>
        <authorList>
            <person name="Moolhuijzen P."/>
            <person name="See P.T."/>
            <person name="Hane J.K."/>
            <person name="Shi G."/>
            <person name="Liu Z."/>
            <person name="Oliver R.P."/>
            <person name="Moffat C.S."/>
        </authorList>
    </citation>
    <scope>NUCLEOTIDE SEQUENCE [LARGE SCALE GENOMIC DNA]</scope>
    <source>
        <strain evidence="2">M4</strain>
    </source>
</reference>
<feature type="signal peptide" evidence="1">
    <location>
        <begin position="1"/>
        <end position="18"/>
    </location>
</feature>
<evidence type="ECO:0000313" key="2">
    <source>
        <dbReference type="EMBL" id="KAF7573766.1"/>
    </source>
</evidence>
<evidence type="ECO:0000313" key="3">
    <source>
        <dbReference type="Proteomes" id="UP000245464"/>
    </source>
</evidence>
<dbReference type="GeneID" id="90956134"/>
<organism evidence="2 3">
    <name type="scientific">Pyrenophora tritici-repentis</name>
    <dbReference type="NCBI Taxonomy" id="45151"/>
    <lineage>
        <taxon>Eukaryota</taxon>
        <taxon>Fungi</taxon>
        <taxon>Dikarya</taxon>
        <taxon>Ascomycota</taxon>
        <taxon>Pezizomycotina</taxon>
        <taxon>Dothideomycetes</taxon>
        <taxon>Pleosporomycetidae</taxon>
        <taxon>Pleosporales</taxon>
        <taxon>Pleosporineae</taxon>
        <taxon>Pleosporaceae</taxon>
        <taxon>Pyrenophora</taxon>
    </lineage>
</organism>
<protein>
    <submittedName>
        <fullName evidence="2">Uncharacterized protein</fullName>
    </submittedName>
</protein>
<name>A0A834S1I4_9PLEO</name>
<dbReference type="KEGG" id="ptrr:90956134"/>